<dbReference type="EMBL" id="PKPP01002278">
    <property type="protein sequence ID" value="PWA76348.1"/>
    <property type="molecule type" value="Genomic_DNA"/>
</dbReference>
<reference evidence="1 2" key="1">
    <citation type="journal article" date="2018" name="Mol. Plant">
        <title>The genome of Artemisia annua provides insight into the evolution of Asteraceae family and artemisinin biosynthesis.</title>
        <authorList>
            <person name="Shen Q."/>
            <person name="Zhang L."/>
            <person name="Liao Z."/>
            <person name="Wang S."/>
            <person name="Yan T."/>
            <person name="Shi P."/>
            <person name="Liu M."/>
            <person name="Fu X."/>
            <person name="Pan Q."/>
            <person name="Wang Y."/>
            <person name="Lv Z."/>
            <person name="Lu X."/>
            <person name="Zhang F."/>
            <person name="Jiang W."/>
            <person name="Ma Y."/>
            <person name="Chen M."/>
            <person name="Hao X."/>
            <person name="Li L."/>
            <person name="Tang Y."/>
            <person name="Lv G."/>
            <person name="Zhou Y."/>
            <person name="Sun X."/>
            <person name="Brodelius P.E."/>
            <person name="Rose J.K.C."/>
            <person name="Tang K."/>
        </authorList>
    </citation>
    <scope>NUCLEOTIDE SEQUENCE [LARGE SCALE GENOMIC DNA]</scope>
    <source>
        <strain evidence="2">cv. Huhao1</strain>
        <tissue evidence="1">Leaf</tissue>
    </source>
</reference>
<organism evidence="1 2">
    <name type="scientific">Artemisia annua</name>
    <name type="common">Sweet wormwood</name>
    <dbReference type="NCBI Taxonomy" id="35608"/>
    <lineage>
        <taxon>Eukaryota</taxon>
        <taxon>Viridiplantae</taxon>
        <taxon>Streptophyta</taxon>
        <taxon>Embryophyta</taxon>
        <taxon>Tracheophyta</taxon>
        <taxon>Spermatophyta</taxon>
        <taxon>Magnoliopsida</taxon>
        <taxon>eudicotyledons</taxon>
        <taxon>Gunneridae</taxon>
        <taxon>Pentapetalae</taxon>
        <taxon>asterids</taxon>
        <taxon>campanulids</taxon>
        <taxon>Asterales</taxon>
        <taxon>Asteraceae</taxon>
        <taxon>Asteroideae</taxon>
        <taxon>Anthemideae</taxon>
        <taxon>Artemisiinae</taxon>
        <taxon>Artemisia</taxon>
    </lineage>
</organism>
<sequence length="102" mass="11845">MKPVDVKVIRDGYEDTEGCGEQYCKSLFYVLVVSFRVAPCMGLMKNYKFRSWKVLEALVKVLVAGIEDMVLKTISVTVWIMKTWRLCYDSKEEFNLYGEVGR</sequence>
<evidence type="ECO:0000313" key="2">
    <source>
        <dbReference type="Proteomes" id="UP000245207"/>
    </source>
</evidence>
<comment type="caution">
    <text evidence="1">The sequence shown here is derived from an EMBL/GenBank/DDBJ whole genome shotgun (WGS) entry which is preliminary data.</text>
</comment>
<keyword evidence="2" id="KW-1185">Reference proteome</keyword>
<dbReference type="Proteomes" id="UP000245207">
    <property type="component" value="Unassembled WGS sequence"/>
</dbReference>
<evidence type="ECO:0000313" key="1">
    <source>
        <dbReference type="EMBL" id="PWA76348.1"/>
    </source>
</evidence>
<gene>
    <name evidence="1" type="ORF">CTI12_AA236030</name>
</gene>
<protein>
    <submittedName>
        <fullName evidence="1">Uncharacterized protein</fullName>
    </submittedName>
</protein>
<name>A0A2U1NS95_ARTAN</name>
<proteinExistence type="predicted"/>
<dbReference type="AlphaFoldDB" id="A0A2U1NS95"/>
<accession>A0A2U1NS95</accession>